<accession>A0ABS4ZD52</accession>
<sequence>MRDVATGDGGDPGGAGLLDVLHRVARYDAAWIALRDPRTGRHVPVLEDGPTASVRAYHATDEADAEAQRFGLHRAGWPLPAHRLPVPLEETFAWGEHLLPAGFRDGLAVGLFTEEGRHVGYLSLLTGQPRSVTAVTAALLHSVNALVAAAVQGMPALAPAAAPGTSARAAAP</sequence>
<evidence type="ECO:0000313" key="1">
    <source>
        <dbReference type="EMBL" id="MBP2418926.1"/>
    </source>
</evidence>
<gene>
    <name evidence="1" type="ORF">JOF54_003848</name>
</gene>
<dbReference type="RefSeq" id="WP_210058865.1">
    <property type="nucleotide sequence ID" value="NZ_BAAAMH010000011.1"/>
</dbReference>
<dbReference type="EMBL" id="JAGIOB010000001">
    <property type="protein sequence ID" value="MBP2418926.1"/>
    <property type="molecule type" value="Genomic_DNA"/>
</dbReference>
<dbReference type="SUPFAM" id="SSF55781">
    <property type="entry name" value="GAF domain-like"/>
    <property type="match status" value="1"/>
</dbReference>
<protein>
    <recommendedName>
        <fullName evidence="3">GAF domain-containing protein</fullName>
    </recommendedName>
</protein>
<organism evidence="1 2">
    <name type="scientific">Microlunatus capsulatus</name>
    <dbReference type="NCBI Taxonomy" id="99117"/>
    <lineage>
        <taxon>Bacteria</taxon>
        <taxon>Bacillati</taxon>
        <taxon>Actinomycetota</taxon>
        <taxon>Actinomycetes</taxon>
        <taxon>Propionibacteriales</taxon>
        <taxon>Propionibacteriaceae</taxon>
        <taxon>Microlunatus</taxon>
    </lineage>
</organism>
<dbReference type="Proteomes" id="UP000758168">
    <property type="component" value="Unassembled WGS sequence"/>
</dbReference>
<name>A0ABS4ZD52_9ACTN</name>
<evidence type="ECO:0000313" key="2">
    <source>
        <dbReference type="Proteomes" id="UP000758168"/>
    </source>
</evidence>
<evidence type="ECO:0008006" key="3">
    <source>
        <dbReference type="Google" id="ProtNLM"/>
    </source>
</evidence>
<reference evidence="1 2" key="1">
    <citation type="submission" date="2021-03" db="EMBL/GenBank/DDBJ databases">
        <title>Sequencing the genomes of 1000 actinobacteria strains.</title>
        <authorList>
            <person name="Klenk H.-P."/>
        </authorList>
    </citation>
    <scope>NUCLEOTIDE SEQUENCE [LARGE SCALE GENOMIC DNA]</scope>
    <source>
        <strain evidence="1 2">DSM 12936</strain>
    </source>
</reference>
<comment type="caution">
    <text evidence="1">The sequence shown here is derived from an EMBL/GenBank/DDBJ whole genome shotgun (WGS) entry which is preliminary data.</text>
</comment>
<proteinExistence type="predicted"/>
<keyword evidence="2" id="KW-1185">Reference proteome</keyword>